<proteinExistence type="predicted"/>
<sequence length="242" mass="27251">MPEFHTGELYRKSWAGDYFGRDGAIELAKTRCARVARDNTVEAYSGLSSTYYSAAGHAYARLRQTFSPHWAVRAWYCMQLAVDYSDKMVENAGGVHALTVDQLDIRQSIYRKAAKMLFGKKRRREFTIEALRCIRLGLDEKNAQGHARGLLLVGLIDIHTQKNPVSISAPHNIVREWIHEAHNIAEETAPDDPNQASRIFNGCAVGFERVGNSIFATKARKRARELSESTGAKDQLLKQEAR</sequence>
<name>A0A1F6D1S4_9BACT</name>
<dbReference type="EMBL" id="MFLC01000003">
    <property type="protein sequence ID" value="OGG55376.1"/>
    <property type="molecule type" value="Genomic_DNA"/>
</dbReference>
<evidence type="ECO:0000256" key="1">
    <source>
        <dbReference type="SAM" id="MobiDB-lite"/>
    </source>
</evidence>
<accession>A0A1F6D1S4</accession>
<comment type="caution">
    <text evidence="2">The sequence shown here is derived from an EMBL/GenBank/DDBJ whole genome shotgun (WGS) entry which is preliminary data.</text>
</comment>
<dbReference type="AlphaFoldDB" id="A0A1F6D1S4"/>
<dbReference type="Proteomes" id="UP000177659">
    <property type="component" value="Unassembled WGS sequence"/>
</dbReference>
<protein>
    <submittedName>
        <fullName evidence="2">Uncharacterized protein</fullName>
    </submittedName>
</protein>
<organism evidence="2 3">
    <name type="scientific">Candidatus Kaiserbacteria bacterium RIFCSPHIGHO2_02_FULL_49_11</name>
    <dbReference type="NCBI Taxonomy" id="1798489"/>
    <lineage>
        <taxon>Bacteria</taxon>
        <taxon>Candidatus Kaiseribacteriota</taxon>
    </lineage>
</organism>
<gene>
    <name evidence="2" type="ORF">A3D62_00325</name>
</gene>
<evidence type="ECO:0000313" key="3">
    <source>
        <dbReference type="Proteomes" id="UP000177659"/>
    </source>
</evidence>
<reference evidence="2 3" key="1">
    <citation type="journal article" date="2016" name="Nat. Commun.">
        <title>Thousands of microbial genomes shed light on interconnected biogeochemical processes in an aquifer system.</title>
        <authorList>
            <person name="Anantharaman K."/>
            <person name="Brown C.T."/>
            <person name="Hug L.A."/>
            <person name="Sharon I."/>
            <person name="Castelle C.J."/>
            <person name="Probst A.J."/>
            <person name="Thomas B.C."/>
            <person name="Singh A."/>
            <person name="Wilkins M.J."/>
            <person name="Karaoz U."/>
            <person name="Brodie E.L."/>
            <person name="Williams K.H."/>
            <person name="Hubbard S.S."/>
            <person name="Banfield J.F."/>
        </authorList>
    </citation>
    <scope>NUCLEOTIDE SEQUENCE [LARGE SCALE GENOMIC DNA]</scope>
</reference>
<evidence type="ECO:0000313" key="2">
    <source>
        <dbReference type="EMBL" id="OGG55376.1"/>
    </source>
</evidence>
<feature type="region of interest" description="Disordered" evidence="1">
    <location>
        <begin position="222"/>
        <end position="242"/>
    </location>
</feature>